<evidence type="ECO:0000256" key="1">
    <source>
        <dbReference type="ARBA" id="ARBA00022884"/>
    </source>
</evidence>
<evidence type="ECO:0000313" key="2">
    <source>
        <dbReference type="EMBL" id="EZG61148.1"/>
    </source>
</evidence>
<accession>A0A023B5M6</accession>
<dbReference type="AlphaFoldDB" id="A0A023B5M6"/>
<dbReference type="GO" id="GO:0003723">
    <property type="term" value="F:RNA binding"/>
    <property type="evidence" value="ECO:0007669"/>
    <property type="project" value="UniProtKB-KW"/>
</dbReference>
<dbReference type="GeneID" id="22913215"/>
<comment type="caution">
    <text evidence="2">The sequence shown here is derived from an EMBL/GenBank/DDBJ whole genome shotgun (WGS) entry which is preliminary data.</text>
</comment>
<dbReference type="GO" id="GO:0005737">
    <property type="term" value="C:cytoplasm"/>
    <property type="evidence" value="ECO:0007669"/>
    <property type="project" value="TreeGrafter"/>
</dbReference>
<dbReference type="EMBL" id="AFNH02000669">
    <property type="protein sequence ID" value="EZG61148.1"/>
    <property type="molecule type" value="Genomic_DNA"/>
</dbReference>
<dbReference type="Gene3D" id="3.30.70.330">
    <property type="match status" value="1"/>
</dbReference>
<evidence type="ECO:0008006" key="4">
    <source>
        <dbReference type="Google" id="ProtNLM"/>
    </source>
</evidence>
<organism evidence="2 3">
    <name type="scientific">Gregarina niphandrodes</name>
    <name type="common">Septate eugregarine</name>
    <dbReference type="NCBI Taxonomy" id="110365"/>
    <lineage>
        <taxon>Eukaryota</taxon>
        <taxon>Sar</taxon>
        <taxon>Alveolata</taxon>
        <taxon>Apicomplexa</taxon>
        <taxon>Conoidasida</taxon>
        <taxon>Gregarinasina</taxon>
        <taxon>Eugregarinorida</taxon>
        <taxon>Gregarinidae</taxon>
        <taxon>Gregarina</taxon>
    </lineage>
</organism>
<gene>
    <name evidence="2" type="ORF">GNI_089510</name>
</gene>
<dbReference type="GO" id="GO:0005654">
    <property type="term" value="C:nucleoplasm"/>
    <property type="evidence" value="ECO:0007669"/>
    <property type="project" value="TreeGrafter"/>
</dbReference>
<dbReference type="PANTHER" id="PTHR15481:SF0">
    <property type="entry name" value="LD23870P-RELATED"/>
    <property type="match status" value="1"/>
</dbReference>
<dbReference type="Proteomes" id="UP000019763">
    <property type="component" value="Unassembled WGS sequence"/>
</dbReference>
<protein>
    <recommendedName>
        <fullName evidence="4">RRM domain-containing protein</fullName>
    </recommendedName>
</protein>
<dbReference type="SUPFAM" id="SSF54928">
    <property type="entry name" value="RNA-binding domain, RBD"/>
    <property type="match status" value="1"/>
</dbReference>
<name>A0A023B5M6_GRENI</name>
<dbReference type="InterPro" id="IPR035979">
    <property type="entry name" value="RBD_domain_sf"/>
</dbReference>
<evidence type="ECO:0000313" key="3">
    <source>
        <dbReference type="Proteomes" id="UP000019763"/>
    </source>
</evidence>
<dbReference type="PANTHER" id="PTHR15481">
    <property type="entry name" value="RIBONUCLEIC ACID BINDING PROTEIN S1"/>
    <property type="match status" value="1"/>
</dbReference>
<proteinExistence type="predicted"/>
<dbReference type="InterPro" id="IPR012677">
    <property type="entry name" value="Nucleotide-bd_a/b_plait_sf"/>
</dbReference>
<sequence length="105" mass="11328">MASHPVLLDDRNILVSGLSPHVTIEHLGEIFACFGTVIKVAPVRIPRLVAMVVTMASAAEAKEAAFSMDKGQVDGKVLWAASVFGSRDRCKRLLFNAEPPRDAPD</sequence>
<dbReference type="RefSeq" id="XP_011130801.1">
    <property type="nucleotide sequence ID" value="XM_011132499.1"/>
</dbReference>
<dbReference type="GO" id="GO:0061574">
    <property type="term" value="C:ASAP complex"/>
    <property type="evidence" value="ECO:0007669"/>
    <property type="project" value="TreeGrafter"/>
</dbReference>
<dbReference type="VEuPathDB" id="CryptoDB:GNI_089510"/>
<keyword evidence="3" id="KW-1185">Reference proteome</keyword>
<reference evidence="2" key="1">
    <citation type="submission" date="2013-12" db="EMBL/GenBank/DDBJ databases">
        <authorList>
            <person name="Omoto C.K."/>
            <person name="Sibley D."/>
            <person name="Venepally P."/>
            <person name="Hadjithomas M."/>
            <person name="Karamycheva S."/>
            <person name="Brunk B."/>
            <person name="Roos D."/>
            <person name="Caler E."/>
            <person name="Lorenzi H."/>
        </authorList>
    </citation>
    <scope>NUCLEOTIDE SEQUENCE</scope>
</reference>
<dbReference type="GO" id="GO:0000398">
    <property type="term" value="P:mRNA splicing, via spliceosome"/>
    <property type="evidence" value="ECO:0007669"/>
    <property type="project" value="TreeGrafter"/>
</dbReference>
<keyword evidence="1" id="KW-0694">RNA-binding</keyword>